<dbReference type="STRING" id="106549.A0A540M6L3"/>
<dbReference type="SUPFAM" id="SSF52540">
    <property type="entry name" value="P-loop containing nucleoside triphosphate hydrolases"/>
    <property type="match status" value="1"/>
</dbReference>
<evidence type="ECO:0000256" key="1">
    <source>
        <dbReference type="SAM" id="MobiDB-lite"/>
    </source>
</evidence>
<reference evidence="2 3" key="1">
    <citation type="journal article" date="2019" name="G3 (Bethesda)">
        <title>Sequencing of a Wild Apple (Malus baccata) Genome Unravels the Differences Between Cultivated and Wild Apple Species Regarding Disease Resistance and Cold Tolerance.</title>
        <authorList>
            <person name="Chen X."/>
        </authorList>
    </citation>
    <scope>NUCLEOTIDE SEQUENCE [LARGE SCALE GENOMIC DNA]</scope>
    <source>
        <strain evidence="3">cv. Shandingzi</strain>
        <tissue evidence="2">Leaves</tissue>
    </source>
</reference>
<proteinExistence type="predicted"/>
<keyword evidence="3" id="KW-1185">Reference proteome</keyword>
<sequence>MWNQILSPNSVLPQWNLQYEWITATKTLVVLDDVWSLAVLEPLLFKIPGCRFFFMVSRFKLPTVLNATYDVELLREEEALSLFCHSAFGQKSTPWSPNPLHRCNSSPSNQEADPNPKSPETCCSTLLQNQNFPNPRSSLSLFDGSEETCRRPAGRPGGELRR</sequence>
<protein>
    <recommendedName>
        <fullName evidence="4">NB-ARC domain-containing protein</fullName>
    </recommendedName>
</protein>
<dbReference type="Proteomes" id="UP000315295">
    <property type="component" value="Unassembled WGS sequence"/>
</dbReference>
<feature type="region of interest" description="Disordered" evidence="1">
    <location>
        <begin position="91"/>
        <end position="162"/>
    </location>
</feature>
<accession>A0A540M6L3</accession>
<comment type="caution">
    <text evidence="2">The sequence shown here is derived from an EMBL/GenBank/DDBJ whole genome shotgun (WGS) entry which is preliminary data.</text>
</comment>
<dbReference type="EMBL" id="VIEB01000344">
    <property type="protein sequence ID" value="TQD94390.1"/>
    <property type="molecule type" value="Genomic_DNA"/>
</dbReference>
<evidence type="ECO:0000313" key="3">
    <source>
        <dbReference type="Proteomes" id="UP000315295"/>
    </source>
</evidence>
<dbReference type="InterPro" id="IPR027417">
    <property type="entry name" value="P-loop_NTPase"/>
</dbReference>
<feature type="compositionally biased region" description="Polar residues" evidence="1">
    <location>
        <begin position="121"/>
        <end position="140"/>
    </location>
</feature>
<feature type="compositionally biased region" description="Polar residues" evidence="1">
    <location>
        <begin position="103"/>
        <end position="112"/>
    </location>
</feature>
<gene>
    <name evidence="2" type="ORF">C1H46_019990</name>
</gene>
<name>A0A540M6L3_MALBA</name>
<evidence type="ECO:0000313" key="2">
    <source>
        <dbReference type="EMBL" id="TQD94390.1"/>
    </source>
</evidence>
<dbReference type="AlphaFoldDB" id="A0A540M6L3"/>
<evidence type="ECO:0008006" key="4">
    <source>
        <dbReference type="Google" id="ProtNLM"/>
    </source>
</evidence>
<organism evidence="2 3">
    <name type="scientific">Malus baccata</name>
    <name type="common">Siberian crab apple</name>
    <name type="synonym">Pyrus baccata</name>
    <dbReference type="NCBI Taxonomy" id="106549"/>
    <lineage>
        <taxon>Eukaryota</taxon>
        <taxon>Viridiplantae</taxon>
        <taxon>Streptophyta</taxon>
        <taxon>Embryophyta</taxon>
        <taxon>Tracheophyta</taxon>
        <taxon>Spermatophyta</taxon>
        <taxon>Magnoliopsida</taxon>
        <taxon>eudicotyledons</taxon>
        <taxon>Gunneridae</taxon>
        <taxon>Pentapetalae</taxon>
        <taxon>rosids</taxon>
        <taxon>fabids</taxon>
        <taxon>Rosales</taxon>
        <taxon>Rosaceae</taxon>
        <taxon>Amygdaloideae</taxon>
        <taxon>Maleae</taxon>
        <taxon>Malus</taxon>
    </lineage>
</organism>